<dbReference type="Gene3D" id="3.80.10.10">
    <property type="entry name" value="Ribonuclease Inhibitor"/>
    <property type="match status" value="1"/>
</dbReference>
<keyword evidence="1" id="KW-0433">Leucine-rich repeat</keyword>
<dbReference type="InterPro" id="IPR001611">
    <property type="entry name" value="Leu-rich_rpt"/>
</dbReference>
<dbReference type="EMBL" id="GFDL01005699">
    <property type="protein sequence ID" value="JAV29346.1"/>
    <property type="molecule type" value="Transcribed_RNA"/>
</dbReference>
<evidence type="ECO:0000256" key="5">
    <source>
        <dbReference type="SAM" id="SignalP"/>
    </source>
</evidence>
<dbReference type="InterPro" id="IPR032675">
    <property type="entry name" value="LRR_dom_sf"/>
</dbReference>
<name>A0A1Q3FPF0_CULTA</name>
<protein>
    <submittedName>
        <fullName evidence="6">Putative leucine-rich repeat protein</fullName>
    </submittedName>
</protein>
<keyword evidence="4" id="KW-0812">Transmembrane</keyword>
<feature type="transmembrane region" description="Helical" evidence="4">
    <location>
        <begin position="313"/>
        <end position="335"/>
    </location>
</feature>
<feature type="signal peptide" evidence="5">
    <location>
        <begin position="1"/>
        <end position="18"/>
    </location>
</feature>
<dbReference type="AlphaFoldDB" id="A0A1Q3FPF0"/>
<dbReference type="PANTHER" id="PTHR24373">
    <property type="entry name" value="SLIT RELATED LEUCINE-RICH REPEAT NEURONAL PROTEIN"/>
    <property type="match status" value="1"/>
</dbReference>
<evidence type="ECO:0000256" key="3">
    <source>
        <dbReference type="ARBA" id="ARBA00022737"/>
    </source>
</evidence>
<feature type="chain" id="PRO_5013247572" evidence="5">
    <location>
        <begin position="19"/>
        <end position="340"/>
    </location>
</feature>
<dbReference type="PANTHER" id="PTHR24373:SF275">
    <property type="entry name" value="TIR DOMAIN-CONTAINING PROTEIN"/>
    <property type="match status" value="1"/>
</dbReference>
<keyword evidence="2 5" id="KW-0732">Signal</keyword>
<keyword evidence="4" id="KW-0472">Membrane</keyword>
<evidence type="ECO:0000256" key="1">
    <source>
        <dbReference type="ARBA" id="ARBA00022614"/>
    </source>
</evidence>
<evidence type="ECO:0000256" key="2">
    <source>
        <dbReference type="ARBA" id="ARBA00022729"/>
    </source>
</evidence>
<proteinExistence type="predicted"/>
<evidence type="ECO:0000313" key="6">
    <source>
        <dbReference type="EMBL" id="JAV29346.1"/>
    </source>
</evidence>
<dbReference type="InterPro" id="IPR003591">
    <property type="entry name" value="Leu-rich_rpt_typical-subtyp"/>
</dbReference>
<evidence type="ECO:0000256" key="4">
    <source>
        <dbReference type="SAM" id="Phobius"/>
    </source>
</evidence>
<dbReference type="PROSITE" id="PS51450">
    <property type="entry name" value="LRR"/>
    <property type="match status" value="2"/>
</dbReference>
<dbReference type="Pfam" id="PF13855">
    <property type="entry name" value="LRR_8"/>
    <property type="match status" value="1"/>
</dbReference>
<keyword evidence="3" id="KW-0677">Repeat</keyword>
<dbReference type="Pfam" id="PF00560">
    <property type="entry name" value="LRR_1"/>
    <property type="match status" value="1"/>
</dbReference>
<keyword evidence="4" id="KW-1133">Transmembrane helix</keyword>
<dbReference type="SUPFAM" id="SSF52058">
    <property type="entry name" value="L domain-like"/>
    <property type="match status" value="1"/>
</dbReference>
<dbReference type="SMART" id="SM00369">
    <property type="entry name" value="LRR_TYP"/>
    <property type="match status" value="4"/>
</dbReference>
<dbReference type="InterPro" id="IPR050328">
    <property type="entry name" value="Dev_Immune_Receptor"/>
</dbReference>
<reference evidence="6" key="1">
    <citation type="submission" date="2017-01" db="EMBL/GenBank/DDBJ databases">
        <title>A deep insight into the sialotranscriptome of adult male and female Cluex tarsalis mosquitoes.</title>
        <authorList>
            <person name="Ribeiro J.M."/>
            <person name="Moreira F."/>
            <person name="Bernard K.A."/>
            <person name="Calvo E."/>
        </authorList>
    </citation>
    <scope>NUCLEOTIDE SEQUENCE</scope>
    <source>
        <strain evidence="6">Kern County</strain>
        <tissue evidence="6">Salivary glands</tissue>
    </source>
</reference>
<organism evidence="6">
    <name type="scientific">Culex tarsalis</name>
    <name type="common">Encephalitis mosquito</name>
    <dbReference type="NCBI Taxonomy" id="7177"/>
    <lineage>
        <taxon>Eukaryota</taxon>
        <taxon>Metazoa</taxon>
        <taxon>Ecdysozoa</taxon>
        <taxon>Arthropoda</taxon>
        <taxon>Hexapoda</taxon>
        <taxon>Insecta</taxon>
        <taxon>Pterygota</taxon>
        <taxon>Neoptera</taxon>
        <taxon>Endopterygota</taxon>
        <taxon>Diptera</taxon>
        <taxon>Nematocera</taxon>
        <taxon>Culicoidea</taxon>
        <taxon>Culicidae</taxon>
        <taxon>Culicinae</taxon>
        <taxon>Culicini</taxon>
        <taxon>Culex</taxon>
        <taxon>Culex</taxon>
    </lineage>
</organism>
<sequence length="340" mass="38799">MKLLRTLMVIALGSLATAEVENHVCIPTGYSRICILEDINYQLNGTTTHVFPEGQKHIRIRETDDWKSKHSNIPHFDTGLYLLLGNPTVLEARNVGIETLDIPPTLRHGNFKDNSIRTSWVTVNEEDNVEPSLVYLNLANNWISQLPNGIQRLGNLEILILDSNSIETIPPNTLTKLTKLKIVSISFNSLHRFSTELFPTSLTYLDLFLNNLDHDLEYDKLHFPAMETLNLERNRLKQIDASALIMAMPQLKTVRISGNSFSEDQLRSAVEVFRRRNITFQSEVDEESCFYDEDTVEGVCLQLEEEPMGVPQAIVFTVMVVMVAVIFVLVTRWVLRQMNK</sequence>
<accession>A0A1Q3FPF0</accession>